<sequence>MSIQCEALKSECGSRPTMIPYWLQDKIASVVSYYSYWAYQRRIRKSRRMLEALPEHILHDIGWPCVDDRLPGITRNPK</sequence>
<comment type="caution">
    <text evidence="1">The sequence shown here is derived from an EMBL/GenBank/DDBJ whole genome shotgun (WGS) entry which is preliminary data.</text>
</comment>
<dbReference type="EMBL" id="VZPE01000003">
    <property type="protein sequence ID" value="KAB0571971.1"/>
    <property type="molecule type" value="Genomic_DNA"/>
</dbReference>
<gene>
    <name evidence="1" type="ORF">F7Q93_10145</name>
</gene>
<organism evidence="1">
    <name type="scientific">Brucella pituitosa</name>
    <dbReference type="NCBI Taxonomy" id="571256"/>
    <lineage>
        <taxon>Bacteria</taxon>
        <taxon>Pseudomonadati</taxon>
        <taxon>Pseudomonadota</taxon>
        <taxon>Alphaproteobacteria</taxon>
        <taxon>Hyphomicrobiales</taxon>
        <taxon>Brucellaceae</taxon>
        <taxon>Brucella/Ochrobactrum group</taxon>
        <taxon>Brucella</taxon>
    </lineage>
</organism>
<accession>A0A643F1J8</accession>
<protein>
    <submittedName>
        <fullName evidence="1">DUF1127 domain-containing protein</fullName>
    </submittedName>
</protein>
<evidence type="ECO:0000313" key="1">
    <source>
        <dbReference type="EMBL" id="KAB0571971.1"/>
    </source>
</evidence>
<proteinExistence type="predicted"/>
<reference evidence="1" key="1">
    <citation type="submission" date="2019-09" db="EMBL/GenBank/DDBJ databases">
        <title>Draft genome sequences of 48 bacterial type strains from the CCUG.</title>
        <authorList>
            <person name="Tunovic T."/>
            <person name="Pineiro-Iglesias B."/>
            <person name="Unosson C."/>
            <person name="Inganas E."/>
            <person name="Ohlen M."/>
            <person name="Cardew S."/>
            <person name="Jensie-Markopoulos S."/>
            <person name="Salva-Serra F."/>
            <person name="Jaen-Luchoro D."/>
            <person name="Karlsson R."/>
            <person name="Svensson-Stadler L."/>
            <person name="Chun J."/>
            <person name="Moore E."/>
        </authorList>
    </citation>
    <scope>NUCLEOTIDE SEQUENCE</scope>
    <source>
        <strain evidence="1">CCUG 50899</strain>
    </source>
</reference>
<name>A0A643F1J8_9HYPH</name>
<dbReference type="AlphaFoldDB" id="A0A643F1J8"/>